<organism evidence="8 9">
    <name type="scientific">Micromonospora echinofusca</name>
    <dbReference type="NCBI Taxonomy" id="47858"/>
    <lineage>
        <taxon>Bacteria</taxon>
        <taxon>Bacillati</taxon>
        <taxon>Actinomycetota</taxon>
        <taxon>Actinomycetes</taxon>
        <taxon>Micromonosporales</taxon>
        <taxon>Micromonosporaceae</taxon>
        <taxon>Micromonospora</taxon>
    </lineage>
</organism>
<dbReference type="InterPro" id="IPR050763">
    <property type="entry name" value="ABC_transporter_ATP-binding"/>
</dbReference>
<gene>
    <name evidence="8" type="ORF">GSF22_05115</name>
</gene>
<name>A0ABS3VLH2_MICEH</name>
<dbReference type="Gene3D" id="3.40.50.300">
    <property type="entry name" value="P-loop containing nucleotide triphosphate hydrolases"/>
    <property type="match status" value="1"/>
</dbReference>
<evidence type="ECO:0000256" key="4">
    <source>
        <dbReference type="ARBA" id="ARBA00022840"/>
    </source>
</evidence>
<comment type="caution">
    <text evidence="8">The sequence shown here is derived from an EMBL/GenBank/DDBJ whole genome shotgun (WGS) entry which is preliminary data.</text>
</comment>
<evidence type="ECO:0000313" key="9">
    <source>
        <dbReference type="Proteomes" id="UP000823521"/>
    </source>
</evidence>
<sequence>MGVPAVEVTGVGRVFGRGRHEVVALRDVTFEVAQGQILGVLGSNGAGKTTLTKILATLLEPTTGTARVFGHDVRRELRAVRRLTGVVFGGDRGFYGALSGRDNLRYFAMLAGVGRRTIRAKVDDALAGVGLTDAARRPVETYSKGMRQRLHIALGLVAEPRLLLLDEPTVGLDPVEAERLRTSIAALRRTGVSILLTSHYLLDIERLADRVLVIAQGRVMVDTPATEFARSAGFAATVTVQGRGPLPARLDSYGMTVESVEDQGGVWTARLRVPDWGGEMFQQLSAALADADVLGVDVAPVRLEDVYALVMQRLAQDEPARTAQDEPAGAAGVDRR</sequence>
<evidence type="ECO:0000313" key="8">
    <source>
        <dbReference type="EMBL" id="MBO4205390.1"/>
    </source>
</evidence>
<dbReference type="Proteomes" id="UP000823521">
    <property type="component" value="Unassembled WGS sequence"/>
</dbReference>
<evidence type="ECO:0000256" key="5">
    <source>
        <dbReference type="ARBA" id="ARBA00023251"/>
    </source>
</evidence>
<protein>
    <submittedName>
        <fullName evidence="8">ATP-binding cassette domain-containing protein</fullName>
    </submittedName>
</protein>
<dbReference type="SMART" id="SM00382">
    <property type="entry name" value="AAA"/>
    <property type="match status" value="1"/>
</dbReference>
<dbReference type="RefSeq" id="WP_208811571.1">
    <property type="nucleotide sequence ID" value="NZ_WVUH01000023.1"/>
</dbReference>
<dbReference type="InterPro" id="IPR003593">
    <property type="entry name" value="AAA+_ATPase"/>
</dbReference>
<comment type="subcellular location">
    <subcellularLocation>
        <location evidence="1">Cell membrane</location>
        <topology evidence="1">Peripheral membrane protein</topology>
    </subcellularLocation>
</comment>
<keyword evidence="5" id="KW-0046">Antibiotic resistance</keyword>
<proteinExistence type="predicted"/>
<dbReference type="PANTHER" id="PTHR42711:SF19">
    <property type="entry name" value="DOXORUBICIN RESISTANCE ATP-BINDING PROTEIN DRRA"/>
    <property type="match status" value="1"/>
</dbReference>
<dbReference type="InterPro" id="IPR003439">
    <property type="entry name" value="ABC_transporter-like_ATP-bd"/>
</dbReference>
<keyword evidence="2" id="KW-0813">Transport</keyword>
<dbReference type="SUPFAM" id="SSF52540">
    <property type="entry name" value="P-loop containing nucleoside triphosphate hydrolases"/>
    <property type="match status" value="1"/>
</dbReference>
<keyword evidence="4 8" id="KW-0067">ATP-binding</keyword>
<dbReference type="GO" id="GO:0005524">
    <property type="term" value="F:ATP binding"/>
    <property type="evidence" value="ECO:0007669"/>
    <property type="project" value="UniProtKB-KW"/>
</dbReference>
<keyword evidence="3" id="KW-0547">Nucleotide-binding</keyword>
<dbReference type="Pfam" id="PF00005">
    <property type="entry name" value="ABC_tran"/>
    <property type="match status" value="1"/>
</dbReference>
<keyword evidence="9" id="KW-1185">Reference proteome</keyword>
<dbReference type="PANTHER" id="PTHR42711">
    <property type="entry name" value="ABC TRANSPORTER ATP-BINDING PROTEIN"/>
    <property type="match status" value="1"/>
</dbReference>
<feature type="region of interest" description="Disordered" evidence="6">
    <location>
        <begin position="317"/>
        <end position="336"/>
    </location>
</feature>
<dbReference type="InterPro" id="IPR027417">
    <property type="entry name" value="P-loop_NTPase"/>
</dbReference>
<evidence type="ECO:0000256" key="2">
    <source>
        <dbReference type="ARBA" id="ARBA00022448"/>
    </source>
</evidence>
<evidence type="ECO:0000256" key="1">
    <source>
        <dbReference type="ARBA" id="ARBA00004202"/>
    </source>
</evidence>
<feature type="domain" description="ABC transporter" evidence="7">
    <location>
        <begin position="6"/>
        <end position="241"/>
    </location>
</feature>
<dbReference type="EMBL" id="WVUH01000023">
    <property type="protein sequence ID" value="MBO4205390.1"/>
    <property type="molecule type" value="Genomic_DNA"/>
</dbReference>
<dbReference type="PROSITE" id="PS50893">
    <property type="entry name" value="ABC_TRANSPORTER_2"/>
    <property type="match status" value="1"/>
</dbReference>
<evidence type="ECO:0000256" key="3">
    <source>
        <dbReference type="ARBA" id="ARBA00022741"/>
    </source>
</evidence>
<reference evidence="8 9" key="1">
    <citation type="submission" date="2019-12" db="EMBL/GenBank/DDBJ databases">
        <title>Whole genome sequencing of endophytic Actinobacterium Micromonospora sp. MPMI6T.</title>
        <authorList>
            <person name="Evv R."/>
            <person name="Podile A.R."/>
        </authorList>
    </citation>
    <scope>NUCLEOTIDE SEQUENCE [LARGE SCALE GENOMIC DNA]</scope>
    <source>
        <strain evidence="8 9">MPMI6</strain>
    </source>
</reference>
<accession>A0ABS3VLH2</accession>
<evidence type="ECO:0000256" key="6">
    <source>
        <dbReference type="SAM" id="MobiDB-lite"/>
    </source>
</evidence>
<evidence type="ECO:0000259" key="7">
    <source>
        <dbReference type="PROSITE" id="PS50893"/>
    </source>
</evidence>